<keyword evidence="1" id="KW-0233">DNA recombination</keyword>
<dbReference type="GO" id="GO:0006310">
    <property type="term" value="P:DNA recombination"/>
    <property type="evidence" value="ECO:0007669"/>
    <property type="project" value="UniProtKB-KW"/>
</dbReference>
<organism evidence="2 3">
    <name type="scientific">Aeoliella mucimassa</name>
    <dbReference type="NCBI Taxonomy" id="2527972"/>
    <lineage>
        <taxon>Bacteria</taxon>
        <taxon>Pseudomonadati</taxon>
        <taxon>Planctomycetota</taxon>
        <taxon>Planctomycetia</taxon>
        <taxon>Pirellulales</taxon>
        <taxon>Lacipirellulaceae</taxon>
        <taxon>Aeoliella</taxon>
    </lineage>
</organism>
<reference evidence="2 3" key="1">
    <citation type="submission" date="2019-02" db="EMBL/GenBank/DDBJ databases">
        <title>Deep-cultivation of Planctomycetes and their phenomic and genomic characterization uncovers novel biology.</title>
        <authorList>
            <person name="Wiegand S."/>
            <person name="Jogler M."/>
            <person name="Boedeker C."/>
            <person name="Pinto D."/>
            <person name="Vollmers J."/>
            <person name="Rivas-Marin E."/>
            <person name="Kohn T."/>
            <person name="Peeters S.H."/>
            <person name="Heuer A."/>
            <person name="Rast P."/>
            <person name="Oberbeckmann S."/>
            <person name="Bunk B."/>
            <person name="Jeske O."/>
            <person name="Meyerdierks A."/>
            <person name="Storesund J.E."/>
            <person name="Kallscheuer N."/>
            <person name="Luecker S."/>
            <person name="Lage O.M."/>
            <person name="Pohl T."/>
            <person name="Merkel B.J."/>
            <person name="Hornburger P."/>
            <person name="Mueller R.-W."/>
            <person name="Bruemmer F."/>
            <person name="Labrenz M."/>
            <person name="Spormann A.M."/>
            <person name="Op den Camp H."/>
            <person name="Overmann J."/>
            <person name="Amann R."/>
            <person name="Jetten M.S.M."/>
            <person name="Mascher T."/>
            <person name="Medema M.H."/>
            <person name="Devos D.P."/>
            <person name="Kaster A.-K."/>
            <person name="Ovreas L."/>
            <person name="Rohde M."/>
            <person name="Galperin M.Y."/>
            <person name="Jogler C."/>
        </authorList>
    </citation>
    <scope>NUCLEOTIDE SEQUENCE [LARGE SCALE GENOMIC DNA]</scope>
    <source>
        <strain evidence="2 3">Pan181</strain>
    </source>
</reference>
<evidence type="ECO:0000313" key="2">
    <source>
        <dbReference type="EMBL" id="QDU55913.1"/>
    </source>
</evidence>
<name>A0A518AMH2_9BACT</name>
<sequence length="169" mass="19260">MILLGINCGFGNDDCASLPIEALDLGDGWHNYWRPKTQIQRRCPLWPETVAALQRVIGDRDLGPVFVTKYGNAWIGKGRANPIAYEFRKLTRAIDIYRKEITTFYSLRRTFETVSGAAPVNQSVVDAIMGHTPAATNMAAIYRQRVFDRSLKTCSNYVRQWYRGKIKID</sequence>
<evidence type="ECO:0008006" key="4">
    <source>
        <dbReference type="Google" id="ProtNLM"/>
    </source>
</evidence>
<dbReference type="Proteomes" id="UP000315750">
    <property type="component" value="Chromosome"/>
</dbReference>
<dbReference type="SUPFAM" id="SSF56349">
    <property type="entry name" value="DNA breaking-rejoining enzymes"/>
    <property type="match status" value="1"/>
</dbReference>
<accession>A0A518AMH2</accession>
<dbReference type="RefSeq" id="WP_145246700.1">
    <property type="nucleotide sequence ID" value="NZ_CP036278.1"/>
</dbReference>
<dbReference type="Gene3D" id="1.10.443.10">
    <property type="entry name" value="Intergrase catalytic core"/>
    <property type="match status" value="1"/>
</dbReference>
<dbReference type="AlphaFoldDB" id="A0A518AMH2"/>
<dbReference type="GO" id="GO:0003677">
    <property type="term" value="F:DNA binding"/>
    <property type="evidence" value="ECO:0007669"/>
    <property type="project" value="InterPro"/>
</dbReference>
<dbReference type="GO" id="GO:0015074">
    <property type="term" value="P:DNA integration"/>
    <property type="evidence" value="ECO:0007669"/>
    <property type="project" value="InterPro"/>
</dbReference>
<dbReference type="KEGG" id="amuc:Pan181_21150"/>
<dbReference type="InterPro" id="IPR011010">
    <property type="entry name" value="DNA_brk_join_enz"/>
</dbReference>
<protein>
    <recommendedName>
        <fullName evidence="4">Phage integrase family protein</fullName>
    </recommendedName>
</protein>
<keyword evidence="3" id="KW-1185">Reference proteome</keyword>
<evidence type="ECO:0000313" key="3">
    <source>
        <dbReference type="Proteomes" id="UP000315750"/>
    </source>
</evidence>
<gene>
    <name evidence="2" type="ORF">Pan181_21150</name>
</gene>
<evidence type="ECO:0000256" key="1">
    <source>
        <dbReference type="ARBA" id="ARBA00023172"/>
    </source>
</evidence>
<dbReference type="OrthoDB" id="246806at2"/>
<dbReference type="InterPro" id="IPR013762">
    <property type="entry name" value="Integrase-like_cat_sf"/>
</dbReference>
<proteinExistence type="predicted"/>
<dbReference type="EMBL" id="CP036278">
    <property type="protein sequence ID" value="QDU55913.1"/>
    <property type="molecule type" value="Genomic_DNA"/>
</dbReference>